<dbReference type="AlphaFoldDB" id="A0A8H6MYJ6"/>
<dbReference type="EMBL" id="WIGO01000419">
    <property type="protein sequence ID" value="KAF6812945.1"/>
    <property type="molecule type" value="Genomic_DNA"/>
</dbReference>
<keyword evidence="3" id="KW-1185">Reference proteome</keyword>
<protein>
    <submittedName>
        <fullName evidence="2">Uncharacterized protein</fullName>
    </submittedName>
</protein>
<evidence type="ECO:0000313" key="3">
    <source>
        <dbReference type="Proteomes" id="UP000654918"/>
    </source>
</evidence>
<feature type="region of interest" description="Disordered" evidence="1">
    <location>
        <begin position="79"/>
        <end position="107"/>
    </location>
</feature>
<feature type="compositionally biased region" description="Basic residues" evidence="1">
    <location>
        <begin position="28"/>
        <end position="37"/>
    </location>
</feature>
<accession>A0A8H6MYJ6</accession>
<organism evidence="2 3">
    <name type="scientific">Colletotrichum plurivorum</name>
    <dbReference type="NCBI Taxonomy" id="2175906"/>
    <lineage>
        <taxon>Eukaryota</taxon>
        <taxon>Fungi</taxon>
        <taxon>Dikarya</taxon>
        <taxon>Ascomycota</taxon>
        <taxon>Pezizomycotina</taxon>
        <taxon>Sordariomycetes</taxon>
        <taxon>Hypocreomycetidae</taxon>
        <taxon>Glomerellales</taxon>
        <taxon>Glomerellaceae</taxon>
        <taxon>Colletotrichum</taxon>
        <taxon>Colletotrichum orchidearum species complex</taxon>
    </lineage>
</organism>
<name>A0A8H6MYJ6_9PEZI</name>
<evidence type="ECO:0000313" key="2">
    <source>
        <dbReference type="EMBL" id="KAF6812945.1"/>
    </source>
</evidence>
<dbReference type="Proteomes" id="UP000654918">
    <property type="component" value="Unassembled WGS sequence"/>
</dbReference>
<evidence type="ECO:0000256" key="1">
    <source>
        <dbReference type="SAM" id="MobiDB-lite"/>
    </source>
</evidence>
<proteinExistence type="predicted"/>
<feature type="compositionally biased region" description="Basic and acidic residues" evidence="1">
    <location>
        <begin position="38"/>
        <end position="49"/>
    </location>
</feature>
<comment type="caution">
    <text evidence="2">The sequence shown here is derived from an EMBL/GenBank/DDBJ whole genome shotgun (WGS) entry which is preliminary data.</text>
</comment>
<feature type="compositionally biased region" description="Polar residues" evidence="1">
    <location>
        <begin position="16"/>
        <end position="27"/>
    </location>
</feature>
<gene>
    <name evidence="2" type="ORF">CPLU01_14775</name>
</gene>
<sequence length="107" mass="11389">MEVVRTQDALARRAEASTQQGGSNAARQTRKGKKKERNKFGSARDRPQNGEKLQIPGTEQIHLGGAGGMAILSAIKPLAGPMGHERGNSEQSAAEIAHPPRSHAFVP</sequence>
<reference evidence="2" key="1">
    <citation type="journal article" date="2020" name="Phytopathology">
        <title>Genome Sequence Resources of Colletotrichum truncatum, C. plurivorum, C. musicola, and C. sojae: Four Species Pathogenic to Soybean (Glycine max).</title>
        <authorList>
            <person name="Rogerio F."/>
            <person name="Boufleur T.R."/>
            <person name="Ciampi-Guillardi M."/>
            <person name="Sukno S.A."/>
            <person name="Thon M.R."/>
            <person name="Massola Junior N.S."/>
            <person name="Baroncelli R."/>
        </authorList>
    </citation>
    <scope>NUCLEOTIDE SEQUENCE</scope>
    <source>
        <strain evidence="2">LFN00145</strain>
    </source>
</reference>
<feature type="region of interest" description="Disordered" evidence="1">
    <location>
        <begin position="1"/>
        <end position="56"/>
    </location>
</feature>